<evidence type="ECO:0000313" key="1">
    <source>
        <dbReference type="EMBL" id="KRG17180.1"/>
    </source>
</evidence>
<organism evidence="1">
    <name type="scientific">Candidatus Berkiella cookevillensis</name>
    <dbReference type="NCBI Taxonomy" id="437022"/>
    <lineage>
        <taxon>Bacteria</taxon>
        <taxon>Pseudomonadati</taxon>
        <taxon>Pseudomonadota</taxon>
        <taxon>Gammaproteobacteria</taxon>
        <taxon>Candidatus Berkiellales</taxon>
        <taxon>Candidatus Berkiellaceae</taxon>
        <taxon>Candidatus Berkiella</taxon>
    </lineage>
</organism>
<sequence length="66" mass="6758">MDVVTVMVVVVITVVPPGIVILETEPPSAPKVLLTPSIKEPLTVAGDEGKFEPSGKIFASSIAGAD</sequence>
<proteinExistence type="predicted"/>
<dbReference type="AlphaFoldDB" id="A0A0Q9Y8V1"/>
<gene>
    <name evidence="1" type="ORF">CC99x_02572</name>
</gene>
<reference evidence="1" key="1">
    <citation type="submission" date="2015-09" db="EMBL/GenBank/DDBJ databases">
        <title>Draft Genome Sequences of Two Novel Amoeba-resistant Intranuclear Bacteria, Candidatus Berkiella cookevillensis and Candidatus Berkiella aquae.</title>
        <authorList>
            <person name="Mehari Y.T."/>
            <person name="Arivett B.A."/>
            <person name="Farone A.L."/>
            <person name="Gunderson J.H."/>
            <person name="Farone M.B."/>
        </authorList>
    </citation>
    <scope>NUCLEOTIDE SEQUENCE [LARGE SCALE GENOMIC DNA]</scope>
    <source>
        <strain evidence="1">CC99</strain>
    </source>
</reference>
<dbReference type="EMBL" id="LKHV01000027">
    <property type="protein sequence ID" value="KRG17180.1"/>
    <property type="molecule type" value="Genomic_DNA"/>
</dbReference>
<accession>A0A0Q9Y8V1</accession>
<comment type="caution">
    <text evidence="1">The sequence shown here is derived from an EMBL/GenBank/DDBJ whole genome shotgun (WGS) entry which is preliminary data.</text>
</comment>
<name>A0A0Q9Y8V1_9GAMM</name>
<protein>
    <submittedName>
        <fullName evidence="1">Uncharacterized protein</fullName>
    </submittedName>
</protein>